<accession>A0AAX6GQF8</accession>
<dbReference type="EMBL" id="JANAVB010017596">
    <property type="protein sequence ID" value="KAJ6830458.1"/>
    <property type="molecule type" value="Genomic_DNA"/>
</dbReference>
<comment type="caution">
    <text evidence="2">The sequence shown here is derived from an EMBL/GenBank/DDBJ whole genome shotgun (WGS) entry which is preliminary data.</text>
</comment>
<evidence type="ECO:0000313" key="2">
    <source>
        <dbReference type="EMBL" id="KAJ6830458.1"/>
    </source>
</evidence>
<protein>
    <submittedName>
        <fullName evidence="2">Basic proline-rich protein-like</fullName>
    </submittedName>
</protein>
<organism evidence="2 3">
    <name type="scientific">Iris pallida</name>
    <name type="common">Sweet iris</name>
    <dbReference type="NCBI Taxonomy" id="29817"/>
    <lineage>
        <taxon>Eukaryota</taxon>
        <taxon>Viridiplantae</taxon>
        <taxon>Streptophyta</taxon>
        <taxon>Embryophyta</taxon>
        <taxon>Tracheophyta</taxon>
        <taxon>Spermatophyta</taxon>
        <taxon>Magnoliopsida</taxon>
        <taxon>Liliopsida</taxon>
        <taxon>Asparagales</taxon>
        <taxon>Iridaceae</taxon>
        <taxon>Iridoideae</taxon>
        <taxon>Irideae</taxon>
        <taxon>Iris</taxon>
    </lineage>
</organism>
<keyword evidence="3" id="KW-1185">Reference proteome</keyword>
<dbReference type="AlphaFoldDB" id="A0AAX6GQF8"/>
<reference evidence="2" key="1">
    <citation type="journal article" date="2023" name="GigaByte">
        <title>Genome assembly of the bearded iris, Iris pallida Lam.</title>
        <authorList>
            <person name="Bruccoleri R.E."/>
            <person name="Oakeley E.J."/>
            <person name="Faust A.M.E."/>
            <person name="Altorfer M."/>
            <person name="Dessus-Babus S."/>
            <person name="Burckhardt D."/>
            <person name="Oertli M."/>
            <person name="Naumann U."/>
            <person name="Petersen F."/>
            <person name="Wong J."/>
        </authorList>
    </citation>
    <scope>NUCLEOTIDE SEQUENCE</scope>
    <source>
        <strain evidence="2">GSM-AAB239-AS_SAM_17_03QT</strain>
    </source>
</reference>
<feature type="region of interest" description="Disordered" evidence="1">
    <location>
        <begin position="83"/>
        <end position="160"/>
    </location>
</feature>
<gene>
    <name evidence="2" type="ORF">M6B38_354500</name>
</gene>
<dbReference type="Proteomes" id="UP001140949">
    <property type="component" value="Unassembled WGS sequence"/>
</dbReference>
<evidence type="ECO:0000256" key="1">
    <source>
        <dbReference type="SAM" id="MobiDB-lite"/>
    </source>
</evidence>
<reference evidence="2" key="2">
    <citation type="submission" date="2023-04" db="EMBL/GenBank/DDBJ databases">
        <authorList>
            <person name="Bruccoleri R.E."/>
            <person name="Oakeley E.J."/>
            <person name="Faust A.-M."/>
            <person name="Dessus-Babus S."/>
            <person name="Altorfer M."/>
            <person name="Burckhardt D."/>
            <person name="Oertli M."/>
            <person name="Naumann U."/>
            <person name="Petersen F."/>
            <person name="Wong J."/>
        </authorList>
    </citation>
    <scope>NUCLEOTIDE SEQUENCE</scope>
    <source>
        <strain evidence="2">GSM-AAB239-AS_SAM_17_03QT</strain>
        <tissue evidence="2">Leaf</tissue>
    </source>
</reference>
<proteinExistence type="predicted"/>
<feature type="compositionally biased region" description="Gly residues" evidence="1">
    <location>
        <begin position="144"/>
        <end position="153"/>
    </location>
</feature>
<sequence>MIGDLTAEISPLSALRESATTARRGTHRGAHQDLATNTLLLNLTIASTASAARSRNLLEASCLRAGFDGGVSAGAEEELLEPAVEAGERRDSRAARRVTCRRRRGGERRRSRDSRSIPGGARNRWSRRGWRSGGFRWRREGLNGTAGSGASWGRGRRGGT</sequence>
<feature type="compositionally biased region" description="Basic residues" evidence="1">
    <location>
        <begin position="95"/>
        <end position="107"/>
    </location>
</feature>
<name>A0AAX6GQF8_IRIPA</name>
<evidence type="ECO:0000313" key="3">
    <source>
        <dbReference type="Proteomes" id="UP001140949"/>
    </source>
</evidence>